<dbReference type="Pfam" id="PF14559">
    <property type="entry name" value="TPR_19"/>
    <property type="match status" value="1"/>
</dbReference>
<feature type="compositionally biased region" description="Low complexity" evidence="1">
    <location>
        <begin position="471"/>
        <end position="485"/>
    </location>
</feature>
<comment type="caution">
    <text evidence="3">The sequence shown here is derived from an EMBL/GenBank/DDBJ whole genome shotgun (WGS) entry which is preliminary data.</text>
</comment>
<dbReference type="Gene3D" id="1.25.40.10">
    <property type="entry name" value="Tetratricopeptide repeat domain"/>
    <property type="match status" value="1"/>
</dbReference>
<feature type="transmembrane region" description="Helical" evidence="2">
    <location>
        <begin position="323"/>
        <end position="345"/>
    </location>
</feature>
<keyword evidence="2" id="KW-1133">Transmembrane helix</keyword>
<organism evidence="3 4">
    <name type="scientific">Nocardia uniformis</name>
    <dbReference type="NCBI Taxonomy" id="53432"/>
    <lineage>
        <taxon>Bacteria</taxon>
        <taxon>Bacillati</taxon>
        <taxon>Actinomycetota</taxon>
        <taxon>Actinomycetes</taxon>
        <taxon>Mycobacteriales</taxon>
        <taxon>Nocardiaceae</taxon>
        <taxon>Nocardia</taxon>
    </lineage>
</organism>
<evidence type="ECO:0000313" key="4">
    <source>
        <dbReference type="Proteomes" id="UP000586827"/>
    </source>
</evidence>
<feature type="compositionally biased region" description="Pro residues" evidence="1">
    <location>
        <begin position="486"/>
        <end position="539"/>
    </location>
</feature>
<feature type="transmembrane region" description="Helical" evidence="2">
    <location>
        <begin position="251"/>
        <end position="271"/>
    </location>
</feature>
<feature type="region of interest" description="Disordered" evidence="1">
    <location>
        <begin position="456"/>
        <end position="539"/>
    </location>
</feature>
<dbReference type="SUPFAM" id="SSF48452">
    <property type="entry name" value="TPR-like"/>
    <property type="match status" value="1"/>
</dbReference>
<feature type="transmembrane region" description="Helical" evidence="2">
    <location>
        <begin position="392"/>
        <end position="418"/>
    </location>
</feature>
<keyword evidence="4" id="KW-1185">Reference proteome</keyword>
<proteinExistence type="predicted"/>
<dbReference type="AlphaFoldDB" id="A0A849CEC6"/>
<dbReference type="EMBL" id="JABELX010000017">
    <property type="protein sequence ID" value="NNH74980.1"/>
    <property type="molecule type" value="Genomic_DNA"/>
</dbReference>
<keyword evidence="2" id="KW-0472">Membrane</keyword>
<evidence type="ECO:0000256" key="2">
    <source>
        <dbReference type="SAM" id="Phobius"/>
    </source>
</evidence>
<feature type="transmembrane region" description="Helical" evidence="2">
    <location>
        <begin position="430"/>
        <end position="450"/>
    </location>
</feature>
<reference evidence="3 4" key="1">
    <citation type="submission" date="2020-05" db="EMBL/GenBank/DDBJ databases">
        <title>MicrobeNet Type strains.</title>
        <authorList>
            <person name="Nicholson A.C."/>
        </authorList>
    </citation>
    <scope>NUCLEOTIDE SEQUENCE [LARGE SCALE GENOMIC DNA]</scope>
    <source>
        <strain evidence="3 4">JCM 3224</strain>
    </source>
</reference>
<evidence type="ECO:0000313" key="3">
    <source>
        <dbReference type="EMBL" id="NNH74980.1"/>
    </source>
</evidence>
<evidence type="ECO:0000256" key="1">
    <source>
        <dbReference type="SAM" id="MobiDB-lite"/>
    </source>
</evidence>
<feature type="transmembrane region" description="Helical" evidence="2">
    <location>
        <begin position="291"/>
        <end position="311"/>
    </location>
</feature>
<protein>
    <recommendedName>
        <fullName evidence="5">Tetratricopeptide repeat protein</fullName>
    </recommendedName>
</protein>
<dbReference type="SMART" id="SM00028">
    <property type="entry name" value="TPR"/>
    <property type="match status" value="3"/>
</dbReference>
<dbReference type="InterPro" id="IPR011990">
    <property type="entry name" value="TPR-like_helical_dom_sf"/>
</dbReference>
<gene>
    <name evidence="3" type="ORF">HLB23_34890</name>
</gene>
<feature type="transmembrane region" description="Helical" evidence="2">
    <location>
        <begin position="223"/>
        <end position="245"/>
    </location>
</feature>
<keyword evidence="2" id="KW-0812">Transmembrane</keyword>
<feature type="transmembrane region" description="Helical" evidence="2">
    <location>
        <begin position="366"/>
        <end position="386"/>
    </location>
</feature>
<accession>A0A849CEC6</accession>
<dbReference type="RefSeq" id="WP_157553417.1">
    <property type="nucleotide sequence ID" value="NZ_JABELX010000017.1"/>
</dbReference>
<dbReference type="InterPro" id="IPR019734">
    <property type="entry name" value="TPR_rpt"/>
</dbReference>
<dbReference type="Proteomes" id="UP000586827">
    <property type="component" value="Unassembled WGS sequence"/>
</dbReference>
<name>A0A849CEC6_9NOCA</name>
<sequence length="539" mass="56441">MTETSRVLERARAASDLGRLDEAREMIAGALVAEPHDPGLLGRMAEIAYRRNQVDEALRMAGLAIAADPDRVDAHLTAALAFEASARVDEAVRHARIAISLEPDNARALLVFAGVLSRGFGPSDGERGEARTAVVRALRLEPGAETHAAAADLELEFGDRIAAAKHVADGLALNSLHPDLMMLQARLDVWRGSPLGVVRGLLASRPGQLPARQLLAATTWRSLLRLAGWVWACAGIVALASIWASPGTLSWLTPALCAIIPVAWLVVLRTLSRQLPEGYLVRRVRGRPEAVAGLATLALAGSIAVLATLLLRMGSSVDSARTGYLLLVIAAAGAGLGHGLLFCSWMRRNGGEENSLGSFAYAAKRFAIVAALALIAVGAVAGLSDWSNEPAAWTLAAVACLAVGTLAVEMPLALAVVARRRRQRRMGAMLVALCTPLIVLAGAGFAWSAAHIGSADYNDTERSPKPTIQRPTTVAPTTTTVKVTPTPSPEPPPAEVPPPPEEPAPPAEGIAPPPEGVAPPPEPLPPPPVEELPPPPPPE</sequence>
<evidence type="ECO:0008006" key="5">
    <source>
        <dbReference type="Google" id="ProtNLM"/>
    </source>
</evidence>